<dbReference type="EMBL" id="CP061738">
    <property type="protein sequence ID" value="QOD38839.1"/>
    <property type="molecule type" value="Genomic_DNA"/>
</dbReference>
<gene>
    <name evidence="3" type="ORF">ID128_03520</name>
</gene>
<sequence length="159" mass="18214">MVCRKGVILILSFLLIILALVVIVQTFTRSQSCIKVNDQDIEALFDRWNDSLKTGDAYKVDANYTDDAVLLTTLSSHSRITSAQRIDYFKNFLTKYPTARIDSRTVKIGCNKAVDTGLYTFKLKDGEELRARYTFTYRWGNNKWLISSHHSSLPPQDHS</sequence>
<keyword evidence="1" id="KW-0472">Membrane</keyword>
<name>A0A7M3U354_9RICK</name>
<keyword evidence="4" id="KW-1185">Reference proteome</keyword>
<dbReference type="Proteomes" id="UP000516514">
    <property type="component" value="Chromosome"/>
</dbReference>
<dbReference type="Gene3D" id="3.10.450.50">
    <property type="match status" value="1"/>
</dbReference>
<evidence type="ECO:0000313" key="3">
    <source>
        <dbReference type="EMBL" id="QOD38839.1"/>
    </source>
</evidence>
<proteinExistence type="predicted"/>
<accession>A0A7M3U354</accession>
<dbReference type="Pfam" id="PF08332">
    <property type="entry name" value="CaMKII_AD"/>
    <property type="match status" value="1"/>
</dbReference>
<organism evidence="3 4">
    <name type="scientific">Candidatus Wolbachia massiliensis</name>
    <dbReference type="NCBI Taxonomy" id="1845000"/>
    <lineage>
        <taxon>Bacteria</taxon>
        <taxon>Pseudomonadati</taxon>
        <taxon>Pseudomonadota</taxon>
        <taxon>Alphaproteobacteria</taxon>
        <taxon>Rickettsiales</taxon>
        <taxon>Anaplasmataceae</taxon>
        <taxon>Wolbachieae</taxon>
        <taxon>Wolbachia</taxon>
    </lineage>
</organism>
<dbReference type="GO" id="GO:0005516">
    <property type="term" value="F:calmodulin binding"/>
    <property type="evidence" value="ECO:0007669"/>
    <property type="project" value="InterPro"/>
</dbReference>
<evidence type="ECO:0000259" key="2">
    <source>
        <dbReference type="Pfam" id="PF08332"/>
    </source>
</evidence>
<protein>
    <submittedName>
        <fullName evidence="3">SgcJ/EcaC family oxidoreductase</fullName>
    </submittedName>
</protein>
<feature type="transmembrane region" description="Helical" evidence="1">
    <location>
        <begin position="7"/>
        <end position="27"/>
    </location>
</feature>
<dbReference type="InterPro" id="IPR016887">
    <property type="entry name" value="UCP028470_steroid_isom-rel"/>
</dbReference>
<dbReference type="PIRSF" id="PIRSF028470">
    <property type="entry name" value="UCP028470"/>
    <property type="match status" value="1"/>
</dbReference>
<dbReference type="InterPro" id="IPR013543">
    <property type="entry name" value="Ca/CaM-dep_prot_kinase-assoc"/>
</dbReference>
<dbReference type="AlphaFoldDB" id="A0A7M3U354"/>
<keyword evidence="1" id="KW-1133">Transmembrane helix</keyword>
<dbReference type="KEGG" id="wms:ID128_03520"/>
<evidence type="ECO:0000256" key="1">
    <source>
        <dbReference type="SAM" id="Phobius"/>
    </source>
</evidence>
<dbReference type="InterPro" id="IPR011944">
    <property type="entry name" value="Steroid_delta5-4_isomerase"/>
</dbReference>
<dbReference type="SUPFAM" id="SSF54427">
    <property type="entry name" value="NTF2-like"/>
    <property type="match status" value="1"/>
</dbReference>
<evidence type="ECO:0000313" key="4">
    <source>
        <dbReference type="Proteomes" id="UP000516514"/>
    </source>
</evidence>
<dbReference type="NCBIfam" id="TIGR02246">
    <property type="entry name" value="SgcJ/EcaC family oxidoreductase"/>
    <property type="match status" value="1"/>
</dbReference>
<feature type="domain" description="Calcium/calmodulin-dependent protein kinase II association-domain" evidence="2">
    <location>
        <begin position="38"/>
        <end position="152"/>
    </location>
</feature>
<keyword evidence="1" id="KW-0812">Transmembrane</keyword>
<dbReference type="GO" id="GO:0004683">
    <property type="term" value="F:calcium/calmodulin-dependent protein kinase activity"/>
    <property type="evidence" value="ECO:0007669"/>
    <property type="project" value="InterPro"/>
</dbReference>
<dbReference type="InterPro" id="IPR032710">
    <property type="entry name" value="NTF2-like_dom_sf"/>
</dbReference>
<reference evidence="3 4" key="1">
    <citation type="submission" date="2020-09" db="EMBL/GenBank/DDBJ databases">
        <title>An Earliest Endosymbiont, Wolbachia massiliensis sp. nov., Strain PL13 From the Bed Bug (Cimex hemipterius), Type strain of a New supergroup T.</title>
        <authorList>
            <person name="Laidoudi Y."/>
            <person name="Levasseur A."/>
            <person name="Medkour H."/>
            <person name="Maaloum M."/>
            <person name="BenKhedher M."/>
            <person name="Sambou M."/>
            <person name="Bassene H."/>
            <person name="Davoust B."/>
            <person name="Fenollar F."/>
            <person name="Raoult D."/>
            <person name="Mediannikov O."/>
        </authorList>
    </citation>
    <scope>NUCLEOTIDE SEQUENCE [LARGE SCALE GENOMIC DNA]</scope>
    <source>
        <strain evidence="3 4">PL13</strain>
    </source>
</reference>